<feature type="transmembrane region" description="Helical" evidence="6">
    <location>
        <begin position="34"/>
        <end position="54"/>
    </location>
</feature>
<gene>
    <name evidence="8" type="ORF">SSX86_005068</name>
</gene>
<dbReference type="Gene3D" id="2.60.120.10">
    <property type="entry name" value="Jelly Rolls"/>
    <property type="match status" value="2"/>
</dbReference>
<evidence type="ECO:0000256" key="4">
    <source>
        <dbReference type="ARBA" id="ARBA00023157"/>
    </source>
</evidence>
<evidence type="ECO:0000313" key="8">
    <source>
        <dbReference type="EMBL" id="KAK9076734.1"/>
    </source>
</evidence>
<dbReference type="EMBL" id="JBCNJP010000007">
    <property type="protein sequence ID" value="KAK9076734.1"/>
    <property type="molecule type" value="Genomic_DNA"/>
</dbReference>
<dbReference type="CDD" id="cd02243">
    <property type="entry name" value="cupin_11S_legumin_C"/>
    <property type="match status" value="1"/>
</dbReference>
<organism evidence="8 9">
    <name type="scientific">Deinandra increscens subsp. villosa</name>
    <dbReference type="NCBI Taxonomy" id="3103831"/>
    <lineage>
        <taxon>Eukaryota</taxon>
        <taxon>Viridiplantae</taxon>
        <taxon>Streptophyta</taxon>
        <taxon>Embryophyta</taxon>
        <taxon>Tracheophyta</taxon>
        <taxon>Spermatophyta</taxon>
        <taxon>Magnoliopsida</taxon>
        <taxon>eudicotyledons</taxon>
        <taxon>Gunneridae</taxon>
        <taxon>Pentapetalae</taxon>
        <taxon>asterids</taxon>
        <taxon>campanulids</taxon>
        <taxon>Asterales</taxon>
        <taxon>Asteraceae</taxon>
        <taxon>Asteroideae</taxon>
        <taxon>Heliantheae alliance</taxon>
        <taxon>Madieae</taxon>
        <taxon>Madiinae</taxon>
        <taxon>Deinandra</taxon>
    </lineage>
</organism>
<evidence type="ECO:0000259" key="7">
    <source>
        <dbReference type="SMART" id="SM00835"/>
    </source>
</evidence>
<keyword evidence="6" id="KW-1133">Transmembrane helix</keyword>
<keyword evidence="3" id="KW-0708">Seed storage protein</keyword>
<protein>
    <recommendedName>
        <fullName evidence="7">Cupin type-1 domain-containing protein</fullName>
    </recommendedName>
</protein>
<dbReference type="InterPro" id="IPR006044">
    <property type="entry name" value="11S_seedstore_pln"/>
</dbReference>
<proteinExistence type="inferred from homology"/>
<comment type="caution">
    <text evidence="8">The sequence shown here is derived from an EMBL/GenBank/DDBJ whole genome shotgun (WGS) entry which is preliminary data.</text>
</comment>
<dbReference type="PRINTS" id="PR00439">
    <property type="entry name" value="11SGLOBULIN"/>
</dbReference>
<dbReference type="GO" id="GO:0045735">
    <property type="term" value="F:nutrient reservoir activity"/>
    <property type="evidence" value="ECO:0007669"/>
    <property type="project" value="UniProtKB-KW"/>
</dbReference>
<keyword evidence="9" id="KW-1185">Reference proteome</keyword>
<feature type="domain" description="Cupin type-1" evidence="7">
    <location>
        <begin position="198"/>
        <end position="349"/>
    </location>
</feature>
<evidence type="ECO:0000256" key="6">
    <source>
        <dbReference type="SAM" id="Phobius"/>
    </source>
</evidence>
<comment type="similarity">
    <text evidence="1">Belongs to the 11S seed storage protein (globulins) family.</text>
</comment>
<accession>A0AAP0DT50</accession>
<dbReference type="SMART" id="SM00835">
    <property type="entry name" value="Cupin_1"/>
    <property type="match status" value="1"/>
</dbReference>
<dbReference type="AlphaFoldDB" id="A0AAP0DT50"/>
<dbReference type="Pfam" id="PF00190">
    <property type="entry name" value="Cupin_1"/>
    <property type="match status" value="1"/>
</dbReference>
<keyword evidence="2" id="KW-0758">Storage protein</keyword>
<evidence type="ECO:0000256" key="3">
    <source>
        <dbReference type="ARBA" id="ARBA00023129"/>
    </source>
</evidence>
<dbReference type="InterPro" id="IPR014710">
    <property type="entry name" value="RmlC-like_jellyroll"/>
</dbReference>
<name>A0AAP0DT50_9ASTR</name>
<evidence type="ECO:0000256" key="5">
    <source>
        <dbReference type="SAM" id="MobiDB-lite"/>
    </source>
</evidence>
<keyword evidence="4" id="KW-1015">Disulfide bond</keyword>
<sequence length="355" mass="38056">MAGFNSSLRPAASSSSSSSHSSPQSSSHVFNSKILLLLTLLPLSLAVFAFVLQWRGEIDDPTTRWTPKDRLEFPGTITLGVVTPNNPEEKVILIKKGDVVPLLAGTVSWWFNGSNTNAIIVFFAETSKALAPRQLTYFLVSGVLGTLTRSQSDFVPGLNQNESKSIVNSQQDALLVKLDHGIKFPKPSNNIIKDKLYATIDGGPTSEVIVKGSGVVIRSITESNFPMLSKIGLSARFVKLEGHAVLAPSYAADGSIQICFVAKGSGRVTVVGAQGKLSLDSKVKEGDLFVVPQFFATAEIADDCGMEVFSVTTSSKPIFGQLVGNTSIWNTLSPVVQHATLTINPKSEQVFKSKN</sequence>
<dbReference type="InterPro" id="IPR050253">
    <property type="entry name" value="Seed_Storage-Functional"/>
</dbReference>
<reference evidence="8 9" key="1">
    <citation type="submission" date="2024-04" db="EMBL/GenBank/DDBJ databases">
        <title>The reference genome of an endangered Asteraceae, Deinandra increscens subsp. villosa, native to the Central Coast of California.</title>
        <authorList>
            <person name="Guilliams M."/>
            <person name="Hasenstab-Lehman K."/>
            <person name="Meyer R."/>
            <person name="Mcevoy S."/>
        </authorList>
    </citation>
    <scope>NUCLEOTIDE SEQUENCE [LARGE SCALE GENOMIC DNA]</scope>
    <source>
        <tissue evidence="8">Leaf</tissue>
    </source>
</reference>
<evidence type="ECO:0000256" key="1">
    <source>
        <dbReference type="ARBA" id="ARBA00007178"/>
    </source>
</evidence>
<dbReference type="PANTHER" id="PTHR31189">
    <property type="entry name" value="OS03G0336100 PROTEIN-RELATED"/>
    <property type="match status" value="1"/>
</dbReference>
<keyword evidence="6" id="KW-0472">Membrane</keyword>
<dbReference type="Proteomes" id="UP001408789">
    <property type="component" value="Unassembled WGS sequence"/>
</dbReference>
<evidence type="ECO:0000256" key="2">
    <source>
        <dbReference type="ARBA" id="ARBA00022761"/>
    </source>
</evidence>
<feature type="region of interest" description="Disordered" evidence="5">
    <location>
        <begin position="1"/>
        <end position="25"/>
    </location>
</feature>
<dbReference type="InterPro" id="IPR011051">
    <property type="entry name" value="RmlC_Cupin_sf"/>
</dbReference>
<dbReference type="InterPro" id="IPR006045">
    <property type="entry name" value="Cupin_1"/>
</dbReference>
<keyword evidence="6" id="KW-0812">Transmembrane</keyword>
<dbReference type="SUPFAM" id="SSF51182">
    <property type="entry name" value="RmlC-like cupins"/>
    <property type="match status" value="1"/>
</dbReference>
<evidence type="ECO:0000313" key="9">
    <source>
        <dbReference type="Proteomes" id="UP001408789"/>
    </source>
</evidence>
<dbReference type="PANTHER" id="PTHR31189:SF45">
    <property type="entry name" value="OS09G0552500 PROTEIN"/>
    <property type="match status" value="1"/>
</dbReference>